<dbReference type="GO" id="GO:0033214">
    <property type="term" value="P:siderophore-iron import into cell"/>
    <property type="evidence" value="ECO:0007669"/>
    <property type="project" value="TreeGrafter"/>
</dbReference>
<comment type="subcellular location">
    <subcellularLocation>
        <location evidence="1">Cell membrane</location>
        <topology evidence="1">Multi-pass membrane protein</topology>
    </subcellularLocation>
</comment>
<feature type="transmembrane region" description="Helical" evidence="9">
    <location>
        <begin position="391"/>
        <end position="410"/>
    </location>
</feature>
<dbReference type="CDD" id="cd06550">
    <property type="entry name" value="TM_ABC_iron-siderophores_like"/>
    <property type="match status" value="1"/>
</dbReference>
<keyword evidence="7 9" id="KW-0472">Membrane</keyword>
<feature type="transmembrane region" description="Helical" evidence="9">
    <location>
        <begin position="278"/>
        <end position="296"/>
    </location>
</feature>
<dbReference type="Proteomes" id="UP000307378">
    <property type="component" value="Unassembled WGS sequence"/>
</dbReference>
<keyword evidence="4" id="KW-1003">Cell membrane</keyword>
<evidence type="ECO:0000256" key="9">
    <source>
        <dbReference type="SAM" id="Phobius"/>
    </source>
</evidence>
<protein>
    <submittedName>
        <fullName evidence="10">Iron ABC transporter permease</fullName>
    </submittedName>
</protein>
<evidence type="ECO:0000256" key="2">
    <source>
        <dbReference type="ARBA" id="ARBA00007935"/>
    </source>
</evidence>
<feature type="region of interest" description="Disordered" evidence="8">
    <location>
        <begin position="45"/>
        <end position="66"/>
    </location>
</feature>
<evidence type="ECO:0000256" key="4">
    <source>
        <dbReference type="ARBA" id="ARBA00022475"/>
    </source>
</evidence>
<reference evidence="10 11" key="1">
    <citation type="submission" date="2019-04" db="EMBL/GenBank/DDBJ databases">
        <title>genome sequence of strain W3.</title>
        <authorList>
            <person name="Gao J."/>
            <person name="Sun J."/>
        </authorList>
    </citation>
    <scope>NUCLEOTIDE SEQUENCE [LARGE SCALE GENOMIC DNA]</scope>
    <source>
        <strain evidence="10 11">W3</strain>
    </source>
</reference>
<dbReference type="GO" id="GO:0022857">
    <property type="term" value="F:transmembrane transporter activity"/>
    <property type="evidence" value="ECO:0007669"/>
    <property type="project" value="InterPro"/>
</dbReference>
<feature type="transmembrane region" description="Helical" evidence="9">
    <location>
        <begin position="178"/>
        <end position="196"/>
    </location>
</feature>
<evidence type="ECO:0000256" key="5">
    <source>
        <dbReference type="ARBA" id="ARBA00022692"/>
    </source>
</evidence>
<organism evidence="10 11">
    <name type="scientific">Rhizobium rosettiformans W3</name>
    <dbReference type="NCBI Taxonomy" id="538378"/>
    <lineage>
        <taxon>Bacteria</taxon>
        <taxon>Pseudomonadati</taxon>
        <taxon>Pseudomonadota</taxon>
        <taxon>Alphaproteobacteria</taxon>
        <taxon>Hyphomicrobiales</taxon>
        <taxon>Rhizobiaceae</taxon>
        <taxon>Rhizobium/Agrobacterium group</taxon>
        <taxon>Rhizobium</taxon>
    </lineage>
</organism>
<feature type="transmembrane region" description="Helical" evidence="9">
    <location>
        <begin position="337"/>
        <end position="356"/>
    </location>
</feature>
<feature type="transmembrane region" description="Helical" evidence="9">
    <location>
        <begin position="202"/>
        <end position="220"/>
    </location>
</feature>
<feature type="transmembrane region" description="Helical" evidence="9">
    <location>
        <begin position="308"/>
        <end position="331"/>
    </location>
</feature>
<evidence type="ECO:0000256" key="6">
    <source>
        <dbReference type="ARBA" id="ARBA00022989"/>
    </source>
</evidence>
<dbReference type="InterPro" id="IPR000522">
    <property type="entry name" value="ABC_transptr_permease_BtuC"/>
</dbReference>
<comment type="caution">
    <text evidence="10">The sequence shown here is derived from an EMBL/GenBank/DDBJ whole genome shotgun (WGS) entry which is preliminary data.</text>
</comment>
<keyword evidence="5 9" id="KW-0812">Transmembrane</keyword>
<evidence type="ECO:0000313" key="10">
    <source>
        <dbReference type="EMBL" id="THV34507.1"/>
    </source>
</evidence>
<evidence type="ECO:0000313" key="11">
    <source>
        <dbReference type="Proteomes" id="UP000307378"/>
    </source>
</evidence>
<dbReference type="Gene3D" id="1.10.3470.10">
    <property type="entry name" value="ABC transporter involved in vitamin B12 uptake, BtuC"/>
    <property type="match status" value="1"/>
</dbReference>
<dbReference type="InterPro" id="IPR037294">
    <property type="entry name" value="ABC_BtuC-like"/>
</dbReference>
<feature type="transmembrane region" description="Helical" evidence="9">
    <location>
        <begin position="363"/>
        <end position="385"/>
    </location>
</feature>
<feature type="transmembrane region" description="Helical" evidence="9">
    <location>
        <begin position="148"/>
        <end position="166"/>
    </location>
</feature>
<comment type="similarity">
    <text evidence="2">Belongs to the binding-protein-dependent transport system permease family. FecCD subfamily.</text>
</comment>
<evidence type="ECO:0000256" key="3">
    <source>
        <dbReference type="ARBA" id="ARBA00022448"/>
    </source>
</evidence>
<proteinExistence type="inferred from homology"/>
<evidence type="ECO:0000256" key="8">
    <source>
        <dbReference type="SAM" id="MobiDB-lite"/>
    </source>
</evidence>
<dbReference type="AlphaFoldDB" id="A0A4S8PSZ8"/>
<dbReference type="PANTHER" id="PTHR30472:SF24">
    <property type="entry name" value="FERRIC ENTEROBACTIN TRANSPORT SYSTEM PERMEASE PROTEIN FEPG"/>
    <property type="match status" value="1"/>
</dbReference>
<evidence type="ECO:0000256" key="1">
    <source>
        <dbReference type="ARBA" id="ARBA00004651"/>
    </source>
</evidence>
<keyword evidence="3" id="KW-0813">Transport</keyword>
<dbReference type="GO" id="GO:0005886">
    <property type="term" value="C:plasma membrane"/>
    <property type="evidence" value="ECO:0007669"/>
    <property type="project" value="UniProtKB-SubCell"/>
</dbReference>
<keyword evidence="6 9" id="KW-1133">Transmembrane helix</keyword>
<sequence>MPPIGRSGPSLAPALLSPWRCSPSHRERYRRPYRRTPGRTRCRYRHGADRRSLLHPHRPPAEGQGPVTASFISTSSAATQRFAASRRSDLRKRRLLLGAMTLAIAAIVFASLVIGRSLTPPADVIRVLLGEAVPGASFTVGQLRLPRALTALAAGMSFGLGGAAFQTMLRNPLASPDIIGISSGASAAAVFAIVVLSMSGPAVSILAIAAGLGVAILVYGLSARDGVAGPRLILVGIGVSAMLESIIAYVLTRAPGFTLQEALRWLTGSLNGAQMEQLLPLLLSLIVFGGILFMKAQDLEAMRAGEETAAALGVNVGLVRILVIVSAVGLIATATAVTGPIAFVAFLTGPIAARTIGRRGSILLPSALVGAGLVLIGDLVGQFLLPGRYPVGVVTGALGAPYLILLIISVNRAGGKS</sequence>
<dbReference type="SUPFAM" id="SSF81345">
    <property type="entry name" value="ABC transporter involved in vitamin B12 uptake, BtuC"/>
    <property type="match status" value="1"/>
</dbReference>
<dbReference type="PANTHER" id="PTHR30472">
    <property type="entry name" value="FERRIC ENTEROBACTIN TRANSPORT SYSTEM PERMEASE PROTEIN"/>
    <property type="match status" value="1"/>
</dbReference>
<dbReference type="EMBL" id="STGU01000008">
    <property type="protein sequence ID" value="THV34507.1"/>
    <property type="molecule type" value="Genomic_DNA"/>
</dbReference>
<evidence type="ECO:0000256" key="7">
    <source>
        <dbReference type="ARBA" id="ARBA00023136"/>
    </source>
</evidence>
<feature type="transmembrane region" description="Helical" evidence="9">
    <location>
        <begin position="232"/>
        <end position="251"/>
    </location>
</feature>
<feature type="transmembrane region" description="Helical" evidence="9">
    <location>
        <begin position="95"/>
        <end position="114"/>
    </location>
</feature>
<dbReference type="Pfam" id="PF01032">
    <property type="entry name" value="FecCD"/>
    <property type="match status" value="1"/>
</dbReference>
<name>A0A4S8PSZ8_9HYPH</name>
<gene>
    <name evidence="10" type="ORF">FAA86_15525</name>
</gene>
<accession>A0A4S8PSZ8</accession>